<evidence type="ECO:0000313" key="1">
    <source>
        <dbReference type="EMBL" id="KAF9479678.1"/>
    </source>
</evidence>
<proteinExistence type="predicted"/>
<dbReference type="EMBL" id="MU155208">
    <property type="protein sequence ID" value="KAF9479678.1"/>
    <property type="molecule type" value="Genomic_DNA"/>
</dbReference>
<dbReference type="AlphaFoldDB" id="A0A9P6D1H0"/>
<dbReference type="Proteomes" id="UP000807469">
    <property type="component" value="Unassembled WGS sequence"/>
</dbReference>
<evidence type="ECO:0000313" key="2">
    <source>
        <dbReference type="Proteomes" id="UP000807469"/>
    </source>
</evidence>
<accession>A0A9P6D1H0</accession>
<reference evidence="1" key="1">
    <citation type="submission" date="2020-11" db="EMBL/GenBank/DDBJ databases">
        <authorList>
            <consortium name="DOE Joint Genome Institute"/>
            <person name="Ahrendt S."/>
            <person name="Riley R."/>
            <person name="Andreopoulos W."/>
            <person name="Labutti K."/>
            <person name="Pangilinan J."/>
            <person name="Ruiz-Duenas F.J."/>
            <person name="Barrasa J.M."/>
            <person name="Sanchez-Garcia M."/>
            <person name="Camarero S."/>
            <person name="Miyauchi S."/>
            <person name="Serrano A."/>
            <person name="Linde D."/>
            <person name="Babiker R."/>
            <person name="Drula E."/>
            <person name="Ayuso-Fernandez I."/>
            <person name="Pacheco R."/>
            <person name="Padilla G."/>
            <person name="Ferreira P."/>
            <person name="Barriuso J."/>
            <person name="Kellner H."/>
            <person name="Castanera R."/>
            <person name="Alfaro M."/>
            <person name="Ramirez L."/>
            <person name="Pisabarro A.G."/>
            <person name="Kuo A."/>
            <person name="Tritt A."/>
            <person name="Lipzen A."/>
            <person name="He G."/>
            <person name="Yan M."/>
            <person name="Ng V."/>
            <person name="Cullen D."/>
            <person name="Martin F."/>
            <person name="Rosso M.-N."/>
            <person name="Henrissat B."/>
            <person name="Hibbett D."/>
            <person name="Martinez A.T."/>
            <person name="Grigoriev I.V."/>
        </authorList>
    </citation>
    <scope>NUCLEOTIDE SEQUENCE</scope>
    <source>
        <strain evidence="1">CIRM-BRFM 674</strain>
    </source>
</reference>
<gene>
    <name evidence="1" type="ORF">BDN70DRAFT_993315</name>
</gene>
<name>A0A9P6D1H0_9AGAR</name>
<sequence>MMILDFSPAAVSSFEKILESKSGSDILVTLLPPTGIFTTEFPIFHTDLFTHLPCVQLTKGLGRGYAEFLMHAEGVLGINPYGDDGISVDVFHLDD</sequence>
<organism evidence="1 2">
    <name type="scientific">Pholiota conissans</name>
    <dbReference type="NCBI Taxonomy" id="109636"/>
    <lineage>
        <taxon>Eukaryota</taxon>
        <taxon>Fungi</taxon>
        <taxon>Dikarya</taxon>
        <taxon>Basidiomycota</taxon>
        <taxon>Agaricomycotina</taxon>
        <taxon>Agaricomycetes</taxon>
        <taxon>Agaricomycetidae</taxon>
        <taxon>Agaricales</taxon>
        <taxon>Agaricineae</taxon>
        <taxon>Strophariaceae</taxon>
        <taxon>Pholiota</taxon>
    </lineage>
</organism>
<keyword evidence="2" id="KW-1185">Reference proteome</keyword>
<protein>
    <submittedName>
        <fullName evidence="1">Uncharacterized protein</fullName>
    </submittedName>
</protein>
<comment type="caution">
    <text evidence="1">The sequence shown here is derived from an EMBL/GenBank/DDBJ whole genome shotgun (WGS) entry which is preliminary data.</text>
</comment>